<accession>A0ABV6S267</accession>
<dbReference type="RefSeq" id="WP_267220385.1">
    <property type="nucleotide sequence ID" value="NZ_JAPCWC010000007.1"/>
</dbReference>
<organism evidence="2 3">
    <name type="scientific">Novosphingobium clariflavum</name>
    <dbReference type="NCBI Taxonomy" id="2029884"/>
    <lineage>
        <taxon>Bacteria</taxon>
        <taxon>Pseudomonadati</taxon>
        <taxon>Pseudomonadota</taxon>
        <taxon>Alphaproteobacteria</taxon>
        <taxon>Sphingomonadales</taxon>
        <taxon>Sphingomonadaceae</taxon>
        <taxon>Novosphingobium</taxon>
    </lineage>
</organism>
<feature type="region of interest" description="Disordered" evidence="1">
    <location>
        <begin position="312"/>
        <end position="333"/>
    </location>
</feature>
<reference evidence="2 3" key="1">
    <citation type="submission" date="2024-09" db="EMBL/GenBank/DDBJ databases">
        <authorList>
            <person name="Sun Q."/>
            <person name="Mori K."/>
        </authorList>
    </citation>
    <scope>NUCLEOTIDE SEQUENCE [LARGE SCALE GENOMIC DNA]</scope>
    <source>
        <strain evidence="2 3">CICC 11035S</strain>
    </source>
</reference>
<feature type="region of interest" description="Disordered" evidence="1">
    <location>
        <begin position="382"/>
        <end position="408"/>
    </location>
</feature>
<feature type="compositionally biased region" description="Low complexity" evidence="1">
    <location>
        <begin position="382"/>
        <end position="392"/>
    </location>
</feature>
<comment type="caution">
    <text evidence="2">The sequence shown here is derived from an EMBL/GenBank/DDBJ whole genome shotgun (WGS) entry which is preliminary data.</text>
</comment>
<dbReference type="EMBL" id="JBHLTM010000009">
    <property type="protein sequence ID" value="MFC0683327.1"/>
    <property type="molecule type" value="Genomic_DNA"/>
</dbReference>
<feature type="region of interest" description="Disordered" evidence="1">
    <location>
        <begin position="1"/>
        <end position="127"/>
    </location>
</feature>
<feature type="region of interest" description="Disordered" evidence="1">
    <location>
        <begin position="192"/>
        <end position="215"/>
    </location>
</feature>
<feature type="compositionally biased region" description="Low complexity" evidence="1">
    <location>
        <begin position="312"/>
        <end position="326"/>
    </location>
</feature>
<protein>
    <recommendedName>
        <fullName evidence="4">Flagellar hook-length control protein FliK</fullName>
    </recommendedName>
</protein>
<evidence type="ECO:0000256" key="1">
    <source>
        <dbReference type="SAM" id="MobiDB-lite"/>
    </source>
</evidence>
<proteinExistence type="predicted"/>
<gene>
    <name evidence="2" type="ORF">ACFFF8_01830</name>
</gene>
<dbReference type="Proteomes" id="UP001589858">
    <property type="component" value="Unassembled WGS sequence"/>
</dbReference>
<feature type="compositionally biased region" description="Gly residues" evidence="1">
    <location>
        <begin position="59"/>
        <end position="72"/>
    </location>
</feature>
<evidence type="ECO:0000313" key="2">
    <source>
        <dbReference type="EMBL" id="MFC0683327.1"/>
    </source>
</evidence>
<name>A0ABV6S267_9SPHN</name>
<keyword evidence="3" id="KW-1185">Reference proteome</keyword>
<feature type="compositionally biased region" description="Low complexity" evidence="1">
    <location>
        <begin position="1"/>
        <end position="22"/>
    </location>
</feature>
<sequence length="573" mass="54461">MTPLSAPTASGGATASLGTRAGPAPESGGFAAILGGAQASREAIGGQATAGDPQAGAGAVSGIGGGIEGGKPTGKDLPVLPAKAAARGTANDDTLAPGEEPGARESGAVQDTLRPEPLPSDPVATDPSPLAAVIAALALVPNLAATGASTAPQGNDAGAISPSPSPTPSPESRPVAALAVPSLPAAVPAGTPSLNNPALAPATGESASATGRPAPVEPKDVALAAIALVPIDAAADDPAAAHPAMGKPTAPPDVLDEAALPADKAPVAAPSPGMNARIVPALRPLPLAGQASGSIGASASADRAPASLSLAADPAAPAAGDAGTPALAPPPDFGARVAEARRCAANPSGDPSGDPLADQPALPAAPVTLALSAPDTIAIGASGSSAAAPPTSVFTAPAGGTGETAQGPQDFATLVSKLGEAREAASPHLVRTAITHGEFGPVSLQFRHEGGALSVTMANADPAFASAVQTGLAATLASGAGNGAQADGNGDGARGEARQAWQQASASHAGPGATGSFGADSRQNHDRAAAQPGARDEERARQGSPAPLVQASGEASGSTQPPAARPGRSGIYA</sequence>
<feature type="region of interest" description="Disordered" evidence="1">
    <location>
        <begin position="149"/>
        <end position="174"/>
    </location>
</feature>
<feature type="compositionally biased region" description="Basic and acidic residues" evidence="1">
    <location>
        <begin position="522"/>
        <end position="541"/>
    </location>
</feature>
<evidence type="ECO:0008006" key="4">
    <source>
        <dbReference type="Google" id="ProtNLM"/>
    </source>
</evidence>
<feature type="region of interest" description="Disordered" evidence="1">
    <location>
        <begin position="482"/>
        <end position="573"/>
    </location>
</feature>
<evidence type="ECO:0000313" key="3">
    <source>
        <dbReference type="Proteomes" id="UP001589858"/>
    </source>
</evidence>